<name>A0A917G5B2_9NOCA</name>
<evidence type="ECO:0000256" key="4">
    <source>
        <dbReference type="PROSITE-ProRule" id="PRU00335"/>
    </source>
</evidence>
<organism evidence="6 7">
    <name type="scientific">Rhodococcoides trifolii</name>
    <dbReference type="NCBI Taxonomy" id="908250"/>
    <lineage>
        <taxon>Bacteria</taxon>
        <taxon>Bacillati</taxon>
        <taxon>Actinomycetota</taxon>
        <taxon>Actinomycetes</taxon>
        <taxon>Mycobacteriales</taxon>
        <taxon>Nocardiaceae</taxon>
        <taxon>Rhodococcoides</taxon>
    </lineage>
</organism>
<dbReference type="InterPro" id="IPR001647">
    <property type="entry name" value="HTH_TetR"/>
</dbReference>
<dbReference type="Gene3D" id="1.10.357.10">
    <property type="entry name" value="Tetracycline Repressor, domain 2"/>
    <property type="match status" value="1"/>
</dbReference>
<keyword evidence="2 4" id="KW-0238">DNA-binding</keyword>
<dbReference type="GO" id="GO:0003700">
    <property type="term" value="F:DNA-binding transcription factor activity"/>
    <property type="evidence" value="ECO:0007669"/>
    <property type="project" value="TreeGrafter"/>
</dbReference>
<dbReference type="GO" id="GO:0000976">
    <property type="term" value="F:transcription cis-regulatory region binding"/>
    <property type="evidence" value="ECO:0007669"/>
    <property type="project" value="TreeGrafter"/>
</dbReference>
<evidence type="ECO:0000259" key="5">
    <source>
        <dbReference type="PROSITE" id="PS50977"/>
    </source>
</evidence>
<reference evidence="6" key="2">
    <citation type="submission" date="2020-09" db="EMBL/GenBank/DDBJ databases">
        <authorList>
            <person name="Sun Q."/>
            <person name="Sedlacek I."/>
        </authorList>
    </citation>
    <scope>NUCLEOTIDE SEQUENCE</scope>
    <source>
        <strain evidence="6">CCM 7905</strain>
    </source>
</reference>
<dbReference type="InterPro" id="IPR009057">
    <property type="entry name" value="Homeodomain-like_sf"/>
</dbReference>
<feature type="domain" description="HTH tetR-type" evidence="5">
    <location>
        <begin position="18"/>
        <end position="78"/>
    </location>
</feature>
<evidence type="ECO:0000256" key="3">
    <source>
        <dbReference type="ARBA" id="ARBA00023163"/>
    </source>
</evidence>
<comment type="caution">
    <text evidence="6">The sequence shown here is derived from an EMBL/GenBank/DDBJ whole genome shotgun (WGS) entry which is preliminary data.</text>
</comment>
<reference evidence="6" key="1">
    <citation type="journal article" date="2014" name="Int. J. Syst. Evol. Microbiol.">
        <title>Complete genome sequence of Corynebacterium casei LMG S-19264T (=DSM 44701T), isolated from a smear-ripened cheese.</title>
        <authorList>
            <consortium name="US DOE Joint Genome Institute (JGI-PGF)"/>
            <person name="Walter F."/>
            <person name="Albersmeier A."/>
            <person name="Kalinowski J."/>
            <person name="Ruckert C."/>
        </authorList>
    </citation>
    <scope>NUCLEOTIDE SEQUENCE</scope>
    <source>
        <strain evidence="6">CCM 7905</strain>
    </source>
</reference>
<dbReference type="Pfam" id="PF21306">
    <property type="entry name" value="TetR_C_40"/>
    <property type="match status" value="1"/>
</dbReference>
<dbReference type="EMBL" id="BMCU01000005">
    <property type="protein sequence ID" value="GGG23885.1"/>
    <property type="molecule type" value="Genomic_DNA"/>
</dbReference>
<dbReference type="AlphaFoldDB" id="A0A917G5B2"/>
<dbReference type="InterPro" id="IPR049513">
    <property type="entry name" value="TetR_C_40"/>
</dbReference>
<evidence type="ECO:0000313" key="6">
    <source>
        <dbReference type="EMBL" id="GGG23885.1"/>
    </source>
</evidence>
<accession>A0A917G5B2</accession>
<dbReference type="InterPro" id="IPR050109">
    <property type="entry name" value="HTH-type_TetR-like_transc_reg"/>
</dbReference>
<dbReference type="SUPFAM" id="SSF46689">
    <property type="entry name" value="Homeodomain-like"/>
    <property type="match status" value="1"/>
</dbReference>
<dbReference type="RefSeq" id="WP_188546871.1">
    <property type="nucleotide sequence ID" value="NZ_BMCU01000005.1"/>
</dbReference>
<keyword evidence="7" id="KW-1185">Reference proteome</keyword>
<keyword evidence="1" id="KW-0805">Transcription regulation</keyword>
<dbReference type="PANTHER" id="PTHR30055">
    <property type="entry name" value="HTH-TYPE TRANSCRIPTIONAL REGULATOR RUTR"/>
    <property type="match status" value="1"/>
</dbReference>
<dbReference type="Proteomes" id="UP000654257">
    <property type="component" value="Unassembled WGS sequence"/>
</dbReference>
<protein>
    <submittedName>
        <fullName evidence="6">TetR family transcriptional regulator</fullName>
    </submittedName>
</protein>
<sequence>MATDRSDAPVSRVQRRKAQTRQALLDAARTLLADGNASTASIAEITSAADVGFGSFYNHFDDKPALFAAAVEQVLEQWGDLMDTFGDESGDPAQTFVTSFRMSARVAFMHRQEAEIIARSGFGLLDSATGLGPRALRDLTAAVDAGRLTIPNIELATAVTGGNLLALIHLWLKDETSVAEADIDYCAEQLLIGFGADAETAKRLAYLDLS</sequence>
<dbReference type="PROSITE" id="PS50977">
    <property type="entry name" value="HTH_TETR_2"/>
    <property type="match status" value="1"/>
</dbReference>
<evidence type="ECO:0000256" key="1">
    <source>
        <dbReference type="ARBA" id="ARBA00023015"/>
    </source>
</evidence>
<dbReference type="PANTHER" id="PTHR30055:SF234">
    <property type="entry name" value="HTH-TYPE TRANSCRIPTIONAL REGULATOR BETI"/>
    <property type="match status" value="1"/>
</dbReference>
<keyword evidence="3" id="KW-0804">Transcription</keyword>
<gene>
    <name evidence="6" type="ORF">GCM10007304_42180</name>
</gene>
<proteinExistence type="predicted"/>
<evidence type="ECO:0000313" key="7">
    <source>
        <dbReference type="Proteomes" id="UP000654257"/>
    </source>
</evidence>
<evidence type="ECO:0000256" key="2">
    <source>
        <dbReference type="ARBA" id="ARBA00023125"/>
    </source>
</evidence>
<dbReference type="Pfam" id="PF00440">
    <property type="entry name" value="TetR_N"/>
    <property type="match status" value="1"/>
</dbReference>
<feature type="DNA-binding region" description="H-T-H motif" evidence="4">
    <location>
        <begin position="41"/>
        <end position="60"/>
    </location>
</feature>